<proteinExistence type="inferred from homology"/>
<reference evidence="14" key="3">
    <citation type="submission" date="2025-09" db="UniProtKB">
        <authorList>
            <consortium name="Ensembl"/>
        </authorList>
    </citation>
    <scope>IDENTIFICATION</scope>
</reference>
<keyword evidence="10" id="KW-0443">Lipid metabolism</keyword>
<keyword evidence="5" id="KW-0808">Transferase</keyword>
<feature type="transmembrane region" description="Helical" evidence="13">
    <location>
        <begin position="49"/>
        <end position="71"/>
    </location>
</feature>
<comment type="similarity">
    <text evidence="3 13">Belongs to the glycosyltransferase 31 family.</text>
</comment>
<keyword evidence="7 13" id="KW-0735">Signal-anchor</keyword>
<evidence type="ECO:0000256" key="11">
    <source>
        <dbReference type="ARBA" id="ARBA00023136"/>
    </source>
</evidence>
<accession>A0A8C8IB69</accession>
<dbReference type="InterPro" id="IPR002659">
    <property type="entry name" value="Glyco_trans_31"/>
</dbReference>
<evidence type="ECO:0000256" key="5">
    <source>
        <dbReference type="ARBA" id="ARBA00022679"/>
    </source>
</evidence>
<name>A0A8C8IB69_ONCTS</name>
<comment type="subcellular location">
    <subcellularLocation>
        <location evidence="1 13">Golgi apparatus membrane</location>
        <topology evidence="1 13">Single-pass type II membrane protein</topology>
    </subcellularLocation>
</comment>
<dbReference type="EC" id="2.4.1.-" evidence="13"/>
<dbReference type="Pfam" id="PF01762">
    <property type="entry name" value="Galactosyl_T"/>
    <property type="match status" value="1"/>
</dbReference>
<comment type="pathway">
    <text evidence="2">Protein modification; protein glycosylation.</text>
</comment>
<evidence type="ECO:0000256" key="13">
    <source>
        <dbReference type="RuleBase" id="RU363063"/>
    </source>
</evidence>
<keyword evidence="9 13" id="KW-0333">Golgi apparatus</keyword>
<reference evidence="14" key="2">
    <citation type="submission" date="2025-08" db="UniProtKB">
        <authorList>
            <consortium name="Ensembl"/>
        </authorList>
    </citation>
    <scope>IDENTIFICATION</scope>
</reference>
<evidence type="ECO:0000256" key="6">
    <source>
        <dbReference type="ARBA" id="ARBA00022692"/>
    </source>
</evidence>
<dbReference type="Gene3D" id="3.90.550.50">
    <property type="match status" value="1"/>
</dbReference>
<dbReference type="GO" id="GO:0006629">
    <property type="term" value="P:lipid metabolic process"/>
    <property type="evidence" value="ECO:0007669"/>
    <property type="project" value="UniProtKB-KW"/>
</dbReference>
<keyword evidence="6 13" id="KW-0812">Transmembrane</keyword>
<evidence type="ECO:0000256" key="8">
    <source>
        <dbReference type="ARBA" id="ARBA00022989"/>
    </source>
</evidence>
<evidence type="ECO:0000256" key="9">
    <source>
        <dbReference type="ARBA" id="ARBA00023034"/>
    </source>
</evidence>
<dbReference type="PANTHER" id="PTHR11214:SF361">
    <property type="entry name" value="HEXOSYLTRANSFERASE"/>
    <property type="match status" value="1"/>
</dbReference>
<keyword evidence="12" id="KW-0325">Glycoprotein</keyword>
<protein>
    <recommendedName>
        <fullName evidence="13">Hexosyltransferase</fullName>
        <ecNumber evidence="13">2.4.1.-</ecNumber>
    </recommendedName>
</protein>
<reference evidence="15" key="1">
    <citation type="journal article" date="2018" name="PLoS ONE">
        <title>Chinook salmon (Oncorhynchus tshawytscha) genome and transcriptome.</title>
        <authorList>
            <person name="Christensen K.A."/>
            <person name="Leong J.S."/>
            <person name="Sakhrani D."/>
            <person name="Biagi C.A."/>
            <person name="Minkley D.R."/>
            <person name="Withler R.E."/>
            <person name="Rondeau E.B."/>
            <person name="Koop B.F."/>
            <person name="Devlin R.H."/>
        </authorList>
    </citation>
    <scope>NUCLEOTIDE SEQUENCE [LARGE SCALE GENOMIC DNA]</scope>
</reference>
<dbReference type="Ensembl" id="ENSOTST00005166021.1">
    <property type="protein sequence ID" value="ENSOTSP00005124279.1"/>
    <property type="gene ID" value="ENSOTSG00005077974.1"/>
</dbReference>
<evidence type="ECO:0000313" key="14">
    <source>
        <dbReference type="Ensembl" id="ENSOTSP00005124279.1"/>
    </source>
</evidence>
<evidence type="ECO:0000256" key="2">
    <source>
        <dbReference type="ARBA" id="ARBA00004922"/>
    </source>
</evidence>
<dbReference type="GeneTree" id="ENSGT00940000164876"/>
<dbReference type="GO" id="GO:0008499">
    <property type="term" value="F:N-acetyl-beta-D-glucosaminide beta-(1,3)-galactosyltransferase activity"/>
    <property type="evidence" value="ECO:0007669"/>
    <property type="project" value="TreeGrafter"/>
</dbReference>
<evidence type="ECO:0000256" key="7">
    <source>
        <dbReference type="ARBA" id="ARBA00022968"/>
    </source>
</evidence>
<dbReference type="Proteomes" id="UP000694402">
    <property type="component" value="Unassembled WGS sequence"/>
</dbReference>
<keyword evidence="8 13" id="KW-1133">Transmembrane helix</keyword>
<keyword evidence="4 13" id="KW-0328">Glycosyltransferase</keyword>
<evidence type="ECO:0000256" key="4">
    <source>
        <dbReference type="ARBA" id="ARBA00022676"/>
    </source>
</evidence>
<dbReference type="PANTHER" id="PTHR11214">
    <property type="entry name" value="BETA-1,3-N-ACETYLGLUCOSAMINYLTRANSFERASE"/>
    <property type="match status" value="1"/>
</dbReference>
<evidence type="ECO:0000313" key="15">
    <source>
        <dbReference type="Proteomes" id="UP000694402"/>
    </source>
</evidence>
<evidence type="ECO:0000256" key="3">
    <source>
        <dbReference type="ARBA" id="ARBA00008661"/>
    </source>
</evidence>
<keyword evidence="15" id="KW-1185">Reference proteome</keyword>
<dbReference type="FunFam" id="3.90.550.50:FF:000001">
    <property type="entry name" value="Hexosyltransferase"/>
    <property type="match status" value="1"/>
</dbReference>
<evidence type="ECO:0000256" key="12">
    <source>
        <dbReference type="ARBA" id="ARBA00023180"/>
    </source>
</evidence>
<organism evidence="14 15">
    <name type="scientific">Oncorhynchus tshawytscha</name>
    <name type="common">Chinook salmon</name>
    <name type="synonym">Salmo tshawytscha</name>
    <dbReference type="NCBI Taxonomy" id="74940"/>
    <lineage>
        <taxon>Eukaryota</taxon>
        <taxon>Metazoa</taxon>
        <taxon>Chordata</taxon>
        <taxon>Craniata</taxon>
        <taxon>Vertebrata</taxon>
        <taxon>Euteleostomi</taxon>
        <taxon>Actinopterygii</taxon>
        <taxon>Neopterygii</taxon>
        <taxon>Teleostei</taxon>
        <taxon>Protacanthopterygii</taxon>
        <taxon>Salmoniformes</taxon>
        <taxon>Salmonidae</taxon>
        <taxon>Salmoninae</taxon>
        <taxon>Oncorhynchus</taxon>
    </lineage>
</organism>
<dbReference type="AlphaFoldDB" id="A0A8C8IB69"/>
<sequence>SKAKHFLNNLRRRSVAAINVFLPLIFGELKSDTLEIPIVYDYFAMLKTSYWRLVKCFIIAGVLTVVVNILLNKKAQPKTDLSTPSPLSQELYKVISPETYKYVLNHVSVCKERSPFLVLMVPVAPSDGLSRDAIRKTWGRPGLISNVDILTMFYVGLPAEGQSSHIQQDLEKESKEHADIIQMDFLDSYHNLTIKSMMIMNWLATHCQGASYAMKVDTDIFVNVFYLVNKLLVGGGPLRHKYITGSVISDGRPRRDRKSKWHLSEDIYPEDTFPPYVSGAGYVFSIDLANRISWASRFVRPIPLEDVYVGLCLRVLGVRPVYSQTLLPPRNLFEINRLDYETCTYATRVIVTGFKPHELLDIWGDFQKSHLTC</sequence>
<evidence type="ECO:0000256" key="10">
    <source>
        <dbReference type="ARBA" id="ARBA00023098"/>
    </source>
</evidence>
<keyword evidence="11 13" id="KW-0472">Membrane</keyword>
<evidence type="ECO:0000256" key="1">
    <source>
        <dbReference type="ARBA" id="ARBA00004323"/>
    </source>
</evidence>
<dbReference type="GO" id="GO:0006493">
    <property type="term" value="P:protein O-linked glycosylation"/>
    <property type="evidence" value="ECO:0007669"/>
    <property type="project" value="TreeGrafter"/>
</dbReference>
<dbReference type="GO" id="GO:0000139">
    <property type="term" value="C:Golgi membrane"/>
    <property type="evidence" value="ECO:0007669"/>
    <property type="project" value="UniProtKB-SubCell"/>
</dbReference>